<dbReference type="InterPro" id="IPR029063">
    <property type="entry name" value="SAM-dependent_MTases_sf"/>
</dbReference>
<evidence type="ECO:0000256" key="1">
    <source>
        <dbReference type="SAM" id="MobiDB-lite"/>
    </source>
</evidence>
<feature type="compositionally biased region" description="Low complexity" evidence="1">
    <location>
        <begin position="213"/>
        <end position="225"/>
    </location>
</feature>
<name>A0AAF0YIB1_9TREE</name>
<dbReference type="GeneID" id="87811163"/>
<dbReference type="Proteomes" id="UP000827549">
    <property type="component" value="Chromosome 6"/>
</dbReference>
<dbReference type="AlphaFoldDB" id="A0AAF0YIB1"/>
<feature type="compositionally biased region" description="Low complexity" evidence="1">
    <location>
        <begin position="250"/>
        <end position="259"/>
    </location>
</feature>
<sequence>MGRPKTPIKFGIFGHSSGGGSHHGGGHDSAAASAATSRASSVHSGHQPSVYSAFAHPLPSTPPTPAPVPGPTPALSVKTAPPALLSVKGVPQGWTDDLSVALPVPVVLPPTPVPGQFPPSAPSVAVYAGGKAKGSAVNPGAAWAAWEREHLAAASRSEAELGGGGSSKRRGASGTLASLTPRAAPGATSKHVSDGAVDPDRRHHDHSSNLFGSLSRRASRMASLRVPRSTALGSEAFGSNKSAKGRGRPHTTGGSSGHTWSSSGAFASAGFAAPFGMLSTAPTESEASVATSGTDFSNLFTRAREGSTRTSQSVHHYRPSDISLDCATPTTTEAFSSWETSAPVCESPAVLSAEGAAAMPLLPATQEGWYEPPTPRGAGGVRRIWRAADGREVRAIYKVGYERAVLDLEARLHETMYEVANGRHSFVDADEPGLVLDLGTGTGLWPISAALQWPETNIVGADIVPVQIDLDSLVAAEVRARTSSAGTAAGAGMWASVASRIKFEQYNFLDGLPYQCNTFDMVHMRFLGLGVPETRWAELLDEAMRIVEMSFEAPPTAPPSVSNTFSSLLLSDYVQPNPLFALQLHLPATHGVAAGATRPVFSDTFAPPSGNMFAPDNAPGALADAAMTWIRSALEYKGTAFVKASRTAGSDGDRAGRVLAEINPARWPYTPPESPAETPTEGTRISLAAWVVHKEI</sequence>
<proteinExistence type="predicted"/>
<evidence type="ECO:0000313" key="3">
    <source>
        <dbReference type="Proteomes" id="UP000827549"/>
    </source>
</evidence>
<feature type="compositionally biased region" description="Pro residues" evidence="1">
    <location>
        <begin position="59"/>
        <end position="72"/>
    </location>
</feature>
<dbReference type="SUPFAM" id="SSF53335">
    <property type="entry name" value="S-adenosyl-L-methionine-dependent methyltransferases"/>
    <property type="match status" value="1"/>
</dbReference>
<keyword evidence="3" id="KW-1185">Reference proteome</keyword>
<feature type="region of interest" description="Disordered" evidence="1">
    <location>
        <begin position="303"/>
        <end position="323"/>
    </location>
</feature>
<feature type="compositionally biased region" description="Low complexity" evidence="1">
    <location>
        <begin position="28"/>
        <end position="44"/>
    </location>
</feature>
<dbReference type="EMBL" id="CP086719">
    <property type="protein sequence ID" value="WOO84474.1"/>
    <property type="molecule type" value="Genomic_DNA"/>
</dbReference>
<dbReference type="RefSeq" id="XP_062630500.1">
    <property type="nucleotide sequence ID" value="XM_062774516.1"/>
</dbReference>
<accession>A0AAF0YIB1</accession>
<evidence type="ECO:0000313" key="2">
    <source>
        <dbReference type="EMBL" id="WOO84474.1"/>
    </source>
</evidence>
<feature type="region of interest" description="Disordered" evidence="1">
    <location>
        <begin position="1"/>
        <end position="73"/>
    </location>
</feature>
<gene>
    <name evidence="2" type="ORF">LOC62_06G007993</name>
</gene>
<organism evidence="2 3">
    <name type="scientific">Vanrija pseudolonga</name>
    <dbReference type="NCBI Taxonomy" id="143232"/>
    <lineage>
        <taxon>Eukaryota</taxon>
        <taxon>Fungi</taxon>
        <taxon>Dikarya</taxon>
        <taxon>Basidiomycota</taxon>
        <taxon>Agaricomycotina</taxon>
        <taxon>Tremellomycetes</taxon>
        <taxon>Trichosporonales</taxon>
        <taxon>Trichosporonaceae</taxon>
        <taxon>Vanrija</taxon>
    </lineage>
</organism>
<evidence type="ECO:0008006" key="4">
    <source>
        <dbReference type="Google" id="ProtNLM"/>
    </source>
</evidence>
<reference evidence="2" key="1">
    <citation type="submission" date="2023-10" db="EMBL/GenBank/DDBJ databases">
        <authorList>
            <person name="Noh H."/>
        </authorList>
    </citation>
    <scope>NUCLEOTIDE SEQUENCE</scope>
    <source>
        <strain evidence="2">DUCC4014</strain>
    </source>
</reference>
<protein>
    <recommendedName>
        <fullName evidence="4">Methyltransferase domain-containing protein</fullName>
    </recommendedName>
</protein>
<feature type="region of interest" description="Disordered" evidence="1">
    <location>
        <begin position="156"/>
        <end position="259"/>
    </location>
</feature>
<dbReference type="CDD" id="cd02440">
    <property type="entry name" value="AdoMet_MTases"/>
    <property type="match status" value="1"/>
</dbReference>
<dbReference type="Gene3D" id="3.40.50.150">
    <property type="entry name" value="Vaccinia Virus protein VP39"/>
    <property type="match status" value="1"/>
</dbReference>